<dbReference type="AlphaFoldDB" id="A0A380MTD2"/>
<evidence type="ECO:0000256" key="4">
    <source>
        <dbReference type="ARBA" id="ARBA00022692"/>
    </source>
</evidence>
<dbReference type="CDD" id="cd06261">
    <property type="entry name" value="TM_PBP2"/>
    <property type="match status" value="1"/>
</dbReference>
<dbReference type="Pfam" id="PF00528">
    <property type="entry name" value="BPD_transp_1"/>
    <property type="match status" value="1"/>
</dbReference>
<evidence type="ECO:0000256" key="6">
    <source>
        <dbReference type="ARBA" id="ARBA00023136"/>
    </source>
</evidence>
<comment type="subcellular location">
    <subcellularLocation>
        <location evidence="1 7">Cell membrane</location>
        <topology evidence="1 7">Multi-pass membrane protein</topology>
    </subcellularLocation>
</comment>
<evidence type="ECO:0000256" key="2">
    <source>
        <dbReference type="ARBA" id="ARBA00022448"/>
    </source>
</evidence>
<comment type="similarity">
    <text evidence="7">Belongs to the binding-protein-dependent transport system permease family.</text>
</comment>
<feature type="transmembrane region" description="Helical" evidence="7">
    <location>
        <begin position="141"/>
        <end position="160"/>
    </location>
</feature>
<feature type="transmembrane region" description="Helical" evidence="7">
    <location>
        <begin position="113"/>
        <end position="135"/>
    </location>
</feature>
<evidence type="ECO:0000256" key="7">
    <source>
        <dbReference type="RuleBase" id="RU363032"/>
    </source>
</evidence>
<keyword evidence="5 7" id="KW-1133">Transmembrane helix</keyword>
<dbReference type="PANTHER" id="PTHR30151">
    <property type="entry name" value="ALKANE SULFONATE ABC TRANSPORTER-RELATED, MEMBRANE SUBUNIT"/>
    <property type="match status" value="1"/>
</dbReference>
<dbReference type="InterPro" id="IPR035906">
    <property type="entry name" value="MetI-like_sf"/>
</dbReference>
<keyword evidence="3" id="KW-1003">Cell membrane</keyword>
<feature type="transmembrane region" description="Helical" evidence="7">
    <location>
        <begin position="237"/>
        <end position="258"/>
    </location>
</feature>
<dbReference type="PROSITE" id="PS50928">
    <property type="entry name" value="ABC_TM1"/>
    <property type="match status" value="1"/>
</dbReference>
<evidence type="ECO:0000313" key="10">
    <source>
        <dbReference type="Proteomes" id="UP000254575"/>
    </source>
</evidence>
<evidence type="ECO:0000259" key="8">
    <source>
        <dbReference type="PROSITE" id="PS50928"/>
    </source>
</evidence>
<keyword evidence="4 7" id="KW-0812">Transmembrane</keyword>
<proteinExistence type="inferred from homology"/>
<dbReference type="SUPFAM" id="SSF161098">
    <property type="entry name" value="MetI-like"/>
    <property type="match status" value="1"/>
</dbReference>
<gene>
    <name evidence="9" type="primary">ssuC_1</name>
    <name evidence="9" type="ORF">NCTC10717_00766</name>
</gene>
<feature type="transmembrane region" description="Helical" evidence="7">
    <location>
        <begin position="21"/>
        <end position="40"/>
    </location>
</feature>
<feature type="domain" description="ABC transmembrane type-1" evidence="8">
    <location>
        <begin position="79"/>
        <end position="255"/>
    </location>
</feature>
<evidence type="ECO:0000313" key="9">
    <source>
        <dbReference type="EMBL" id="SUO95869.1"/>
    </source>
</evidence>
<keyword evidence="6 7" id="KW-0472">Membrane</keyword>
<accession>A0A380MTD2</accession>
<dbReference type="Proteomes" id="UP000254575">
    <property type="component" value="Unassembled WGS sequence"/>
</dbReference>
<organism evidence="9 10">
    <name type="scientific">Suttonella indologenes</name>
    <dbReference type="NCBI Taxonomy" id="13276"/>
    <lineage>
        <taxon>Bacteria</taxon>
        <taxon>Pseudomonadati</taxon>
        <taxon>Pseudomonadota</taxon>
        <taxon>Gammaproteobacteria</taxon>
        <taxon>Cardiobacteriales</taxon>
        <taxon>Cardiobacteriaceae</taxon>
        <taxon>Suttonella</taxon>
    </lineage>
</organism>
<evidence type="ECO:0000256" key="1">
    <source>
        <dbReference type="ARBA" id="ARBA00004651"/>
    </source>
</evidence>
<dbReference type="GO" id="GO:0055085">
    <property type="term" value="P:transmembrane transport"/>
    <property type="evidence" value="ECO:0007669"/>
    <property type="project" value="InterPro"/>
</dbReference>
<keyword evidence="10" id="KW-1185">Reference proteome</keyword>
<protein>
    <submittedName>
        <fullName evidence="9">Aliphatic sulfonates transport permease protein ssuC</fullName>
    </submittedName>
</protein>
<keyword evidence="2 7" id="KW-0813">Transport</keyword>
<dbReference type="RefSeq" id="WP_115218054.1">
    <property type="nucleotide sequence ID" value="NZ_UHIA01000004.1"/>
</dbReference>
<dbReference type="OrthoDB" id="8138334at2"/>
<feature type="transmembrane region" description="Helical" evidence="7">
    <location>
        <begin position="193"/>
        <end position="217"/>
    </location>
</feature>
<dbReference type="InterPro" id="IPR000515">
    <property type="entry name" value="MetI-like"/>
</dbReference>
<dbReference type="Gene3D" id="1.10.3720.10">
    <property type="entry name" value="MetI-like"/>
    <property type="match status" value="1"/>
</dbReference>
<dbReference type="GO" id="GO:0005886">
    <property type="term" value="C:plasma membrane"/>
    <property type="evidence" value="ECO:0007669"/>
    <property type="project" value="UniProtKB-SubCell"/>
</dbReference>
<sequence>MADTITQLQPVPLKAKVFSRFVPRWVAPAVFIVLIALWQLCSSLDWVNPLALASPYEVWQQLHYLWQSGGLQEHVGASLRRLLLGWSLGSLLGVAVGLVIGLWIYARAGLLPLVSALFPVPKIALLPLFIVWFGTGEGSKIATILFGVFFPTVIATYAAIDGVDRGLIRMGQSFGLSTWALIRKILLPGALPGILAGFRISFSIGITMLIAAEMIGAQNGIGTYILNAGALFRLDQLLAGVVLLSLLGVLGAWLIGLVEKYALRWRE</sequence>
<dbReference type="EMBL" id="UHIA01000004">
    <property type="protein sequence ID" value="SUO95869.1"/>
    <property type="molecule type" value="Genomic_DNA"/>
</dbReference>
<name>A0A380MTD2_9GAMM</name>
<feature type="transmembrane region" description="Helical" evidence="7">
    <location>
        <begin position="83"/>
        <end position="106"/>
    </location>
</feature>
<dbReference type="PANTHER" id="PTHR30151:SF38">
    <property type="entry name" value="ALIPHATIC SULFONATES TRANSPORT PERMEASE PROTEIN SSUC-RELATED"/>
    <property type="match status" value="1"/>
</dbReference>
<reference evidence="9 10" key="1">
    <citation type="submission" date="2018-06" db="EMBL/GenBank/DDBJ databases">
        <authorList>
            <consortium name="Pathogen Informatics"/>
            <person name="Doyle S."/>
        </authorList>
    </citation>
    <scope>NUCLEOTIDE SEQUENCE [LARGE SCALE GENOMIC DNA]</scope>
    <source>
        <strain evidence="9 10">NCTC10717</strain>
    </source>
</reference>
<evidence type="ECO:0000256" key="5">
    <source>
        <dbReference type="ARBA" id="ARBA00022989"/>
    </source>
</evidence>
<evidence type="ECO:0000256" key="3">
    <source>
        <dbReference type="ARBA" id="ARBA00022475"/>
    </source>
</evidence>